<evidence type="ECO:0000313" key="2">
    <source>
        <dbReference type="EMBL" id="GAG41893.1"/>
    </source>
</evidence>
<protein>
    <submittedName>
        <fullName evidence="2">Uncharacterized protein</fullName>
    </submittedName>
</protein>
<keyword evidence="1" id="KW-0812">Transmembrane</keyword>
<keyword evidence="1" id="KW-1133">Transmembrane helix</keyword>
<dbReference type="EMBL" id="BARS01041242">
    <property type="protein sequence ID" value="GAG41893.1"/>
    <property type="molecule type" value="Genomic_DNA"/>
</dbReference>
<gene>
    <name evidence="2" type="ORF">S01H1_62750</name>
</gene>
<evidence type="ECO:0000256" key="1">
    <source>
        <dbReference type="SAM" id="Phobius"/>
    </source>
</evidence>
<proteinExistence type="predicted"/>
<dbReference type="AlphaFoldDB" id="X0XZA5"/>
<reference evidence="2" key="1">
    <citation type="journal article" date="2014" name="Front. Microbiol.">
        <title>High frequency of phylogenetically diverse reductive dehalogenase-homologous genes in deep subseafloor sedimentary metagenomes.</title>
        <authorList>
            <person name="Kawai M."/>
            <person name="Futagami T."/>
            <person name="Toyoda A."/>
            <person name="Takaki Y."/>
            <person name="Nishi S."/>
            <person name="Hori S."/>
            <person name="Arai W."/>
            <person name="Tsubouchi T."/>
            <person name="Morono Y."/>
            <person name="Uchiyama I."/>
            <person name="Ito T."/>
            <person name="Fujiyama A."/>
            <person name="Inagaki F."/>
            <person name="Takami H."/>
        </authorList>
    </citation>
    <scope>NUCLEOTIDE SEQUENCE</scope>
    <source>
        <strain evidence="2">Expedition CK06-06</strain>
    </source>
</reference>
<name>X0XZA5_9ZZZZ</name>
<sequence length="52" mass="6141">MEILEGFIIGCLILLISTIGFMISVVLELKKIREEQEKITDYIPFDWLKRKN</sequence>
<accession>X0XZA5</accession>
<comment type="caution">
    <text evidence="2">The sequence shown here is derived from an EMBL/GenBank/DDBJ whole genome shotgun (WGS) entry which is preliminary data.</text>
</comment>
<keyword evidence="1" id="KW-0472">Membrane</keyword>
<organism evidence="2">
    <name type="scientific">marine sediment metagenome</name>
    <dbReference type="NCBI Taxonomy" id="412755"/>
    <lineage>
        <taxon>unclassified sequences</taxon>
        <taxon>metagenomes</taxon>
        <taxon>ecological metagenomes</taxon>
    </lineage>
</organism>
<feature type="transmembrane region" description="Helical" evidence="1">
    <location>
        <begin position="6"/>
        <end position="29"/>
    </location>
</feature>